<dbReference type="EMBL" id="CP022540">
    <property type="protein sequence ID" value="ASP21514.1"/>
    <property type="molecule type" value="Genomic_DNA"/>
</dbReference>
<dbReference type="OrthoDB" id="336094at2"/>
<evidence type="ECO:0000313" key="2">
    <source>
        <dbReference type="EMBL" id="ASP21514.1"/>
    </source>
</evidence>
<accession>A0A222E5M0</accession>
<evidence type="ECO:0000313" key="3">
    <source>
        <dbReference type="Proteomes" id="UP000203589"/>
    </source>
</evidence>
<dbReference type="AlphaFoldDB" id="A0A222E5M0"/>
<reference evidence="2 3" key="1">
    <citation type="submission" date="2017-07" db="EMBL/GenBank/DDBJ databases">
        <title>Genome Sequence of Antarctobacter heliothermus Strain SMS3 Isolated from a culture of the Diatom Skeletonema marinoi.</title>
        <authorList>
            <person name="Topel M."/>
            <person name="Pinder M.I.M."/>
            <person name="Johansson O.N."/>
            <person name="Kourtchenko O."/>
            <person name="Godhe A."/>
            <person name="Clarke A.K."/>
        </authorList>
    </citation>
    <scope>NUCLEOTIDE SEQUENCE [LARGE SCALE GENOMIC DNA]</scope>
    <source>
        <strain evidence="2 3">SMS3</strain>
    </source>
</reference>
<keyword evidence="3" id="KW-1185">Reference proteome</keyword>
<dbReference type="KEGG" id="aht:ANTHELSMS3_02860"/>
<evidence type="ECO:0000259" key="1">
    <source>
        <dbReference type="Pfam" id="PF20409"/>
    </source>
</evidence>
<feature type="domain" description="SnoaL-like" evidence="1">
    <location>
        <begin position="4"/>
        <end position="121"/>
    </location>
</feature>
<organism evidence="2 3">
    <name type="scientific">Antarctobacter heliothermus</name>
    <dbReference type="NCBI Taxonomy" id="74033"/>
    <lineage>
        <taxon>Bacteria</taxon>
        <taxon>Pseudomonadati</taxon>
        <taxon>Pseudomonadota</taxon>
        <taxon>Alphaproteobacteria</taxon>
        <taxon>Rhodobacterales</taxon>
        <taxon>Roseobacteraceae</taxon>
        <taxon>Antarctobacter</taxon>
    </lineage>
</organism>
<dbReference type="Proteomes" id="UP000203589">
    <property type="component" value="Chromosome"/>
</dbReference>
<dbReference type="InterPro" id="IPR046860">
    <property type="entry name" value="SnoaL_5"/>
</dbReference>
<gene>
    <name evidence="2" type="ORF">ANTHELSMS3_02860</name>
</gene>
<protein>
    <recommendedName>
        <fullName evidence="1">SnoaL-like domain-containing protein</fullName>
    </recommendedName>
</protein>
<dbReference type="RefSeq" id="WP_094035415.1">
    <property type="nucleotide sequence ID" value="NZ_CP022540.1"/>
</dbReference>
<dbReference type="InterPro" id="IPR032710">
    <property type="entry name" value="NTF2-like_dom_sf"/>
</dbReference>
<name>A0A222E5M0_9RHOB</name>
<dbReference type="Gene3D" id="3.10.450.50">
    <property type="match status" value="1"/>
</dbReference>
<proteinExistence type="predicted"/>
<dbReference type="SUPFAM" id="SSF54427">
    <property type="entry name" value="NTF2-like"/>
    <property type="match status" value="1"/>
</dbReference>
<dbReference type="Pfam" id="PF20409">
    <property type="entry name" value="SnoaL_5"/>
    <property type="match status" value="1"/>
</dbReference>
<sequence length="123" mass="13616">MDLREIADELVAGCREGRELENLDKIYAADAVSVEAMPMQGMDSAETHGIDGIKGKHAWWSSTFEVLDGKVSGPFLHGDNSFAVIFEMKAKHRDSGEVSDMHEVGIYTVGNGKIVREAFYYTM</sequence>